<evidence type="ECO:0000313" key="4">
    <source>
        <dbReference type="EMBL" id="MDP9763484.1"/>
    </source>
</evidence>
<feature type="domain" description="Protein-glutamine gamma-glutamyltransferase-like C-terminal" evidence="3">
    <location>
        <begin position="397"/>
        <end position="464"/>
    </location>
</feature>
<feature type="region of interest" description="Disordered" evidence="1">
    <location>
        <begin position="475"/>
        <end position="498"/>
    </location>
</feature>
<protein>
    <recommendedName>
        <fullName evidence="3">Protein-glutamine gamma-glutamyltransferase-like C-terminal domain-containing protein</fullName>
    </recommendedName>
</protein>
<evidence type="ECO:0000256" key="1">
    <source>
        <dbReference type="SAM" id="MobiDB-lite"/>
    </source>
</evidence>
<feature type="transmembrane region" description="Helical" evidence="2">
    <location>
        <begin position="162"/>
        <end position="182"/>
    </location>
</feature>
<evidence type="ECO:0000313" key="5">
    <source>
        <dbReference type="Proteomes" id="UP001232163"/>
    </source>
</evidence>
<keyword evidence="2" id="KW-0472">Membrane</keyword>
<gene>
    <name evidence="4" type="ORF">QO006_000901</name>
</gene>
<dbReference type="Proteomes" id="UP001232163">
    <property type="component" value="Unassembled WGS sequence"/>
</dbReference>
<dbReference type="RefSeq" id="WP_307464462.1">
    <property type="nucleotide sequence ID" value="NZ_JAURUR010000002.1"/>
</dbReference>
<feature type="transmembrane region" description="Helical" evidence="2">
    <location>
        <begin position="341"/>
        <end position="364"/>
    </location>
</feature>
<proteinExistence type="predicted"/>
<feature type="transmembrane region" description="Helical" evidence="2">
    <location>
        <begin position="83"/>
        <end position="103"/>
    </location>
</feature>
<feature type="transmembrane region" description="Helical" evidence="2">
    <location>
        <begin position="243"/>
        <end position="262"/>
    </location>
</feature>
<feature type="transmembrane region" description="Helical" evidence="2">
    <location>
        <begin position="58"/>
        <end position="76"/>
    </location>
</feature>
<sequence>MTRPAPPSRPADRVGPRRYALALLPLALLGLLPAWIVALLCGLYALGVRNPTWEQARLLGSLLIAGAVPFLGLRSADFSDAVGIALIVGLYVITSLGVILLYWSAHELGEGKTRGLWPVLALGLIAPQPGLLIALGGGLLARPGLDGRRGENTPWTPRVWSRLLAAGAAVLALVFMLPRVALNPANLFTPSEAIATSSAREGLPEAAPAASEDIPEEELTLTDDQRPLEFQMNGVDAQLPIELGGSLLMLAFVLGFATLWRERAFRRQGRQPRLIDLIMAAGLVLTALLWFGVSIYMSATSTGGGGEGTPEARSQAHQKATEAFLGSDAGRQLNVTPAVAILLWLLVAVTLLLVLALVAYLLFVRAEREDAARRATETAPAPAPDSPPAPRHRVRLAYAQAEGLLAGTGRSREPTESPAAFAERLSALDPDLGPALDVLTRAYLPVRYGGHLTDEDADAAEAAVQDLRRLLPTLPARFLPPPEPADSRSSFIPPEATP</sequence>
<accession>A0ABT9MB31</accession>
<dbReference type="InterPro" id="IPR025403">
    <property type="entry name" value="TgpA-like_C"/>
</dbReference>
<name>A0ABT9MB31_9DEIO</name>
<feature type="transmembrane region" description="Helical" evidence="2">
    <location>
        <begin position="274"/>
        <end position="297"/>
    </location>
</feature>
<evidence type="ECO:0000256" key="2">
    <source>
        <dbReference type="SAM" id="Phobius"/>
    </source>
</evidence>
<dbReference type="EMBL" id="JAURUR010000002">
    <property type="protein sequence ID" value="MDP9763484.1"/>
    <property type="molecule type" value="Genomic_DNA"/>
</dbReference>
<feature type="transmembrane region" description="Helical" evidence="2">
    <location>
        <begin position="21"/>
        <end position="46"/>
    </location>
</feature>
<keyword evidence="5" id="KW-1185">Reference proteome</keyword>
<keyword evidence="2" id="KW-0812">Transmembrane</keyword>
<keyword evidence="2" id="KW-1133">Transmembrane helix</keyword>
<organism evidence="4 5">
    <name type="scientific">Deinococcus enclensis</name>
    <dbReference type="NCBI Taxonomy" id="1049582"/>
    <lineage>
        <taxon>Bacteria</taxon>
        <taxon>Thermotogati</taxon>
        <taxon>Deinococcota</taxon>
        <taxon>Deinococci</taxon>
        <taxon>Deinococcales</taxon>
        <taxon>Deinococcaceae</taxon>
        <taxon>Deinococcus</taxon>
    </lineage>
</organism>
<evidence type="ECO:0000259" key="3">
    <source>
        <dbReference type="Pfam" id="PF13559"/>
    </source>
</evidence>
<dbReference type="Pfam" id="PF13559">
    <property type="entry name" value="DUF4129"/>
    <property type="match status" value="1"/>
</dbReference>
<comment type="caution">
    <text evidence="4">The sequence shown here is derived from an EMBL/GenBank/DDBJ whole genome shotgun (WGS) entry which is preliminary data.</text>
</comment>
<reference evidence="4 5" key="1">
    <citation type="submission" date="2023-07" db="EMBL/GenBank/DDBJ databases">
        <title>Genomic Encyclopedia of Type Strains, Phase IV (KMG-IV): sequencing the most valuable type-strain genomes for metagenomic binning, comparative biology and taxonomic classification.</title>
        <authorList>
            <person name="Goeker M."/>
        </authorList>
    </citation>
    <scope>NUCLEOTIDE SEQUENCE [LARGE SCALE GENOMIC DNA]</scope>
    <source>
        <strain evidence="4 5">NIO-1023</strain>
    </source>
</reference>
<feature type="transmembrane region" description="Helical" evidence="2">
    <location>
        <begin position="115"/>
        <end position="141"/>
    </location>
</feature>